<dbReference type="Proteomes" id="UP000293874">
    <property type="component" value="Unassembled WGS sequence"/>
</dbReference>
<protein>
    <submittedName>
        <fullName evidence="2">Pimeloyl-ACP methyl ester carboxylesterase</fullName>
    </submittedName>
</protein>
<dbReference type="SUPFAM" id="SSF53474">
    <property type="entry name" value="alpha/beta-Hydrolases"/>
    <property type="match status" value="1"/>
</dbReference>
<evidence type="ECO:0000259" key="1">
    <source>
        <dbReference type="Pfam" id="PF12697"/>
    </source>
</evidence>
<dbReference type="InterPro" id="IPR029058">
    <property type="entry name" value="AB_hydrolase_fold"/>
</dbReference>
<accession>A0A4Q7MFX4</accession>
<comment type="caution">
    <text evidence="2">The sequence shown here is derived from an EMBL/GenBank/DDBJ whole genome shotgun (WGS) entry which is preliminary data.</text>
</comment>
<evidence type="ECO:0000313" key="2">
    <source>
        <dbReference type="EMBL" id="RZS67044.1"/>
    </source>
</evidence>
<sequence>MKCRRVYFISGLAADERVFRHIRLPEGVEMVHLNWITPKKDESLPDYAMRLSEKIDASEPFALVGLSFGGMLATEIAKRFRPVQTVLISSIPLSAHLPKYFRAAAAIRLHKVIPIGFVKMMARSKRFFTRETGEDKKLILQIIQDSDTHFIRWAMHAILTWKNEELPEQLMHIHGTRDEVLPGRLTTPTHMIPKAGHLLVMTEPKKVNNLLAEVVGN</sequence>
<name>A0A4Q7MFX4_9BACT</name>
<dbReference type="Pfam" id="PF12697">
    <property type="entry name" value="Abhydrolase_6"/>
    <property type="match status" value="1"/>
</dbReference>
<dbReference type="InterPro" id="IPR000073">
    <property type="entry name" value="AB_hydrolase_1"/>
</dbReference>
<proteinExistence type="predicted"/>
<organism evidence="2 3">
    <name type="scientific">Pseudobacter ginsenosidimutans</name>
    <dbReference type="NCBI Taxonomy" id="661488"/>
    <lineage>
        <taxon>Bacteria</taxon>
        <taxon>Pseudomonadati</taxon>
        <taxon>Bacteroidota</taxon>
        <taxon>Chitinophagia</taxon>
        <taxon>Chitinophagales</taxon>
        <taxon>Chitinophagaceae</taxon>
        <taxon>Pseudobacter</taxon>
    </lineage>
</organism>
<dbReference type="RefSeq" id="WP_130543927.1">
    <property type="nucleotide sequence ID" value="NZ_CP042431.1"/>
</dbReference>
<dbReference type="OrthoDB" id="659408at2"/>
<reference evidence="2 3" key="1">
    <citation type="submission" date="2019-02" db="EMBL/GenBank/DDBJ databases">
        <title>Genomic Encyclopedia of Type Strains, Phase IV (KMG-IV): sequencing the most valuable type-strain genomes for metagenomic binning, comparative biology and taxonomic classification.</title>
        <authorList>
            <person name="Goeker M."/>
        </authorList>
    </citation>
    <scope>NUCLEOTIDE SEQUENCE [LARGE SCALE GENOMIC DNA]</scope>
    <source>
        <strain evidence="2 3">DSM 18116</strain>
    </source>
</reference>
<keyword evidence="3" id="KW-1185">Reference proteome</keyword>
<dbReference type="EMBL" id="SGXA01000004">
    <property type="protein sequence ID" value="RZS67044.1"/>
    <property type="molecule type" value="Genomic_DNA"/>
</dbReference>
<evidence type="ECO:0000313" key="3">
    <source>
        <dbReference type="Proteomes" id="UP000293874"/>
    </source>
</evidence>
<dbReference type="Gene3D" id="3.40.50.1820">
    <property type="entry name" value="alpha/beta hydrolase"/>
    <property type="match status" value="1"/>
</dbReference>
<gene>
    <name evidence="2" type="ORF">EV199_5428</name>
</gene>
<dbReference type="AlphaFoldDB" id="A0A4Q7MFX4"/>
<feature type="domain" description="AB hydrolase-1" evidence="1">
    <location>
        <begin position="50"/>
        <end position="208"/>
    </location>
</feature>